<evidence type="ECO:0000313" key="5">
    <source>
        <dbReference type="Proteomes" id="UP000317716"/>
    </source>
</evidence>
<dbReference type="InterPro" id="IPR002933">
    <property type="entry name" value="Peptidase_M20"/>
</dbReference>
<dbReference type="EMBL" id="VBOS01000034">
    <property type="protein sequence ID" value="TMQ59885.1"/>
    <property type="molecule type" value="Genomic_DNA"/>
</dbReference>
<evidence type="ECO:0000256" key="1">
    <source>
        <dbReference type="ARBA" id="ARBA00022801"/>
    </source>
</evidence>
<dbReference type="PANTHER" id="PTHR11014:SF63">
    <property type="entry name" value="METALLOPEPTIDASE, PUTATIVE (AFU_ORTHOLOGUE AFUA_6G09600)-RELATED"/>
    <property type="match status" value="1"/>
</dbReference>
<dbReference type="AlphaFoldDB" id="A0A538T8D9"/>
<feature type="domain" description="Peptidase M20 dimerisation" evidence="3">
    <location>
        <begin position="188"/>
        <end position="263"/>
    </location>
</feature>
<dbReference type="Pfam" id="PF01546">
    <property type="entry name" value="Peptidase_M20"/>
    <property type="match status" value="1"/>
</dbReference>
<evidence type="ECO:0000259" key="3">
    <source>
        <dbReference type="Pfam" id="PF07687"/>
    </source>
</evidence>
<feature type="binding site" evidence="2">
    <location>
        <position position="165"/>
    </location>
    <ligand>
        <name>Mn(2+)</name>
        <dbReference type="ChEBI" id="CHEBI:29035"/>
        <label>2</label>
    </ligand>
</feature>
<dbReference type="InterPro" id="IPR017439">
    <property type="entry name" value="Amidohydrolase"/>
</dbReference>
<dbReference type="SUPFAM" id="SSF55031">
    <property type="entry name" value="Bacterial exopeptidase dimerisation domain"/>
    <property type="match status" value="1"/>
</dbReference>
<dbReference type="NCBIfam" id="TIGR01891">
    <property type="entry name" value="amidohydrolases"/>
    <property type="match status" value="1"/>
</dbReference>
<dbReference type="PIRSF" id="PIRSF005962">
    <property type="entry name" value="Pept_M20D_amidohydro"/>
    <property type="match status" value="1"/>
</dbReference>
<dbReference type="Gene3D" id="3.30.70.360">
    <property type="match status" value="1"/>
</dbReference>
<keyword evidence="2" id="KW-0479">Metal-binding</keyword>
<comment type="cofactor">
    <cofactor evidence="2">
        <name>Mn(2+)</name>
        <dbReference type="ChEBI" id="CHEBI:29035"/>
    </cofactor>
    <text evidence="2">The Mn(2+) ion enhances activity.</text>
</comment>
<reference evidence="4 5" key="1">
    <citation type="journal article" date="2019" name="Nat. Microbiol.">
        <title>Mediterranean grassland soil C-N compound turnover is dependent on rainfall and depth, and is mediated by genomically divergent microorganisms.</title>
        <authorList>
            <person name="Diamond S."/>
            <person name="Andeer P.F."/>
            <person name="Li Z."/>
            <person name="Crits-Christoph A."/>
            <person name="Burstein D."/>
            <person name="Anantharaman K."/>
            <person name="Lane K.R."/>
            <person name="Thomas B.C."/>
            <person name="Pan C."/>
            <person name="Northen T.R."/>
            <person name="Banfield J.F."/>
        </authorList>
    </citation>
    <scope>NUCLEOTIDE SEQUENCE [LARGE SCALE GENOMIC DNA]</scope>
    <source>
        <strain evidence="4">WS_2</strain>
    </source>
</reference>
<organism evidence="4 5">
    <name type="scientific">Eiseniibacteriota bacterium</name>
    <dbReference type="NCBI Taxonomy" id="2212470"/>
    <lineage>
        <taxon>Bacteria</taxon>
        <taxon>Candidatus Eiseniibacteriota</taxon>
    </lineage>
</organism>
<dbReference type="Pfam" id="PF07687">
    <property type="entry name" value="M20_dimer"/>
    <property type="match status" value="1"/>
</dbReference>
<feature type="binding site" evidence="2">
    <location>
        <position position="139"/>
    </location>
    <ligand>
        <name>Mn(2+)</name>
        <dbReference type="ChEBI" id="CHEBI:29035"/>
        <label>2</label>
    </ligand>
</feature>
<evidence type="ECO:0000256" key="2">
    <source>
        <dbReference type="PIRSR" id="PIRSR005962-1"/>
    </source>
</evidence>
<sequence length="392" mass="42015">MKTATSSFTAADVEEMVATRRDLHAHPELAFEEQRTSALVAEKLKALGLEMRTGVGRTGVLATVRGARAGRTVLLRADMDALPIQEENAVPYRSQTPGKMHACGHDCHTSVLLALARRFARERDTLRGAVKLCFQPAEETGGGAEAMIKDGVLEAPKPDAAFGIHVWQDLDLGTIGVTPGPMMAAVDEFTVTVTGKGAHAAMPHLGVDPVVCLAHVVTALQTIASRNVSPLESVVVSVTQLKAGSAFNIIPESAWLNGTVRVFDPTVWAGLPDRFERVVRGVCEALGCRVEIRYQRCNRPTVNDAGMAALARAAAVDVVGEANVVDGVRTMGGEDFSAFLARVPGCFIAVGSRNREKGLTWDHHHPRFDVDEASLEIGAEVLLRAARRFLDS</sequence>
<dbReference type="Gene3D" id="3.40.630.10">
    <property type="entry name" value="Zn peptidases"/>
    <property type="match status" value="1"/>
</dbReference>
<gene>
    <name evidence="4" type="ORF">E6K72_01265</name>
</gene>
<dbReference type="GO" id="GO:0050118">
    <property type="term" value="F:N-acetyldiaminopimelate deacetylase activity"/>
    <property type="evidence" value="ECO:0007669"/>
    <property type="project" value="UniProtKB-ARBA"/>
</dbReference>
<name>A0A538T8D9_UNCEI</name>
<dbReference type="GO" id="GO:0019877">
    <property type="term" value="P:diaminopimelate biosynthetic process"/>
    <property type="evidence" value="ECO:0007669"/>
    <property type="project" value="UniProtKB-ARBA"/>
</dbReference>
<proteinExistence type="predicted"/>
<dbReference type="FunFam" id="3.30.70.360:FF:000001">
    <property type="entry name" value="N-acetyldiaminopimelate deacetylase"/>
    <property type="match status" value="1"/>
</dbReference>
<protein>
    <submittedName>
        <fullName evidence="4">Amidohydrolase</fullName>
    </submittedName>
</protein>
<dbReference type="Proteomes" id="UP000317716">
    <property type="component" value="Unassembled WGS sequence"/>
</dbReference>
<keyword evidence="2" id="KW-0464">Manganese</keyword>
<keyword evidence="1 4" id="KW-0378">Hydrolase</keyword>
<feature type="binding site" evidence="2">
    <location>
        <position position="103"/>
    </location>
    <ligand>
        <name>Mn(2+)</name>
        <dbReference type="ChEBI" id="CHEBI:29035"/>
        <label>2</label>
    </ligand>
</feature>
<dbReference type="InterPro" id="IPR011650">
    <property type="entry name" value="Peptidase_M20_dimer"/>
</dbReference>
<dbReference type="GO" id="GO:0046872">
    <property type="term" value="F:metal ion binding"/>
    <property type="evidence" value="ECO:0007669"/>
    <property type="project" value="UniProtKB-KW"/>
</dbReference>
<feature type="binding site" evidence="2">
    <location>
        <position position="364"/>
    </location>
    <ligand>
        <name>Mn(2+)</name>
        <dbReference type="ChEBI" id="CHEBI:29035"/>
        <label>2</label>
    </ligand>
</feature>
<feature type="binding site" evidence="2">
    <location>
        <position position="105"/>
    </location>
    <ligand>
        <name>Mn(2+)</name>
        <dbReference type="ChEBI" id="CHEBI:29035"/>
        <label>2</label>
    </ligand>
</feature>
<dbReference type="SUPFAM" id="SSF53187">
    <property type="entry name" value="Zn-dependent exopeptidases"/>
    <property type="match status" value="1"/>
</dbReference>
<evidence type="ECO:0000313" key="4">
    <source>
        <dbReference type="EMBL" id="TMQ59885.1"/>
    </source>
</evidence>
<dbReference type="InterPro" id="IPR036264">
    <property type="entry name" value="Bact_exopeptidase_dim_dom"/>
</dbReference>
<dbReference type="PANTHER" id="PTHR11014">
    <property type="entry name" value="PEPTIDASE M20 FAMILY MEMBER"/>
    <property type="match status" value="1"/>
</dbReference>
<accession>A0A538T8D9</accession>
<comment type="caution">
    <text evidence="4">The sequence shown here is derived from an EMBL/GenBank/DDBJ whole genome shotgun (WGS) entry which is preliminary data.</text>
</comment>